<organism evidence="3 4">
    <name type="scientific">Phoxinus phoxinus</name>
    <name type="common">Eurasian minnow</name>
    <dbReference type="NCBI Taxonomy" id="58324"/>
    <lineage>
        <taxon>Eukaryota</taxon>
        <taxon>Metazoa</taxon>
        <taxon>Chordata</taxon>
        <taxon>Craniata</taxon>
        <taxon>Vertebrata</taxon>
        <taxon>Euteleostomi</taxon>
        <taxon>Actinopterygii</taxon>
        <taxon>Neopterygii</taxon>
        <taxon>Teleostei</taxon>
        <taxon>Ostariophysi</taxon>
        <taxon>Cypriniformes</taxon>
        <taxon>Leuciscidae</taxon>
        <taxon>Phoxininae</taxon>
        <taxon>Phoxinus</taxon>
    </lineage>
</organism>
<accession>A0AAN9D9J8</accession>
<dbReference type="PANTHER" id="PTHR22803">
    <property type="entry name" value="MANNOSE, PHOSPHOLIPASE, LECTIN RECEPTOR RELATED"/>
    <property type="match status" value="1"/>
</dbReference>
<keyword evidence="1" id="KW-0732">Signal</keyword>
<evidence type="ECO:0000313" key="4">
    <source>
        <dbReference type="Proteomes" id="UP001364617"/>
    </source>
</evidence>
<dbReference type="PROSITE" id="PS50041">
    <property type="entry name" value="C_TYPE_LECTIN_2"/>
    <property type="match status" value="1"/>
</dbReference>
<dbReference type="Pfam" id="PF00059">
    <property type="entry name" value="Lectin_C"/>
    <property type="match status" value="1"/>
</dbReference>
<feature type="chain" id="PRO_5042919707" description="C-type lectin domain-containing protein" evidence="1">
    <location>
        <begin position="46"/>
        <end position="175"/>
    </location>
</feature>
<dbReference type="InterPro" id="IPR016187">
    <property type="entry name" value="CTDL_fold"/>
</dbReference>
<feature type="domain" description="C-type lectin" evidence="2">
    <location>
        <begin position="57"/>
        <end position="171"/>
    </location>
</feature>
<comment type="caution">
    <text evidence="3">The sequence shown here is derived from an EMBL/GenBank/DDBJ whole genome shotgun (WGS) entry which is preliminary data.</text>
</comment>
<dbReference type="Gene3D" id="3.10.100.10">
    <property type="entry name" value="Mannose-Binding Protein A, subunit A"/>
    <property type="match status" value="1"/>
</dbReference>
<dbReference type="InterPro" id="IPR050111">
    <property type="entry name" value="C-type_lectin/snaclec_domain"/>
</dbReference>
<gene>
    <name evidence="3" type="ORF">R3I93_004729</name>
</gene>
<name>A0AAN9D9J8_9TELE</name>
<evidence type="ECO:0000259" key="2">
    <source>
        <dbReference type="PROSITE" id="PS50041"/>
    </source>
</evidence>
<protein>
    <recommendedName>
        <fullName evidence="2">C-type lectin domain-containing protein</fullName>
    </recommendedName>
</protein>
<keyword evidence="4" id="KW-1185">Reference proteome</keyword>
<sequence>MASSIKVGKVLHGAEILTAHSEINMMTMAKLTLLLLFMAFSQGDAAADGCPTGWSAFGLKCVKFFATPLDWMAAEKHCQTFGGNLVSVHSKAENDLLLNMVPGKTQTWIGGHDTVKEGQWMWTDGSVFDYNYWCSGQPDNYGNKENVLELNYGNRCWNDYHKEATFAYICARSLF</sequence>
<dbReference type="InterPro" id="IPR002353">
    <property type="entry name" value="AntifreezeII"/>
</dbReference>
<dbReference type="AlphaFoldDB" id="A0AAN9D9J8"/>
<reference evidence="3 4" key="1">
    <citation type="submission" date="2024-02" db="EMBL/GenBank/DDBJ databases">
        <title>Chromosome-level genome assembly of the Eurasian Minnow (Phoxinus phoxinus).</title>
        <authorList>
            <person name="Oriowo T.O."/>
            <person name="Martin S."/>
            <person name="Stange M."/>
            <person name="Chrysostomakis Y."/>
            <person name="Brown T."/>
            <person name="Winkler S."/>
            <person name="Kukowka S."/>
            <person name="Myers E.W."/>
            <person name="Bohne A."/>
        </authorList>
    </citation>
    <scope>NUCLEOTIDE SEQUENCE [LARGE SCALE GENOMIC DNA]</scope>
    <source>
        <strain evidence="3">ZFMK-TIS-60720</strain>
        <tissue evidence="3">Whole Organism</tissue>
    </source>
</reference>
<dbReference type="Proteomes" id="UP001364617">
    <property type="component" value="Unassembled WGS sequence"/>
</dbReference>
<dbReference type="SUPFAM" id="SSF56436">
    <property type="entry name" value="C-type lectin-like"/>
    <property type="match status" value="1"/>
</dbReference>
<proteinExistence type="predicted"/>
<dbReference type="EMBL" id="JAYKXH010000005">
    <property type="protein sequence ID" value="KAK7168505.1"/>
    <property type="molecule type" value="Genomic_DNA"/>
</dbReference>
<dbReference type="PRINTS" id="PR00356">
    <property type="entry name" value="ANTIFREEZEII"/>
</dbReference>
<dbReference type="InterPro" id="IPR001304">
    <property type="entry name" value="C-type_lectin-like"/>
</dbReference>
<dbReference type="SMART" id="SM00034">
    <property type="entry name" value="CLECT"/>
    <property type="match status" value="1"/>
</dbReference>
<dbReference type="InterPro" id="IPR016186">
    <property type="entry name" value="C-type_lectin-like/link_sf"/>
</dbReference>
<evidence type="ECO:0000256" key="1">
    <source>
        <dbReference type="SAM" id="SignalP"/>
    </source>
</evidence>
<evidence type="ECO:0000313" key="3">
    <source>
        <dbReference type="EMBL" id="KAK7168505.1"/>
    </source>
</evidence>
<feature type="signal peptide" evidence="1">
    <location>
        <begin position="1"/>
        <end position="45"/>
    </location>
</feature>